<evidence type="ECO:0000313" key="2">
    <source>
        <dbReference type="EMBL" id="SPF33293.1"/>
    </source>
</evidence>
<dbReference type="Proteomes" id="UP000238701">
    <property type="component" value="Unassembled WGS sequence"/>
</dbReference>
<dbReference type="EMBL" id="OMOD01000020">
    <property type="protein sequence ID" value="SPF33293.1"/>
    <property type="molecule type" value="Genomic_DNA"/>
</dbReference>
<evidence type="ECO:0000313" key="3">
    <source>
        <dbReference type="Proteomes" id="UP000238701"/>
    </source>
</evidence>
<organism evidence="2 3">
    <name type="scientific">Candidatus Sulfotelmatobacter kueseliae</name>
    <dbReference type="NCBI Taxonomy" id="2042962"/>
    <lineage>
        <taxon>Bacteria</taxon>
        <taxon>Pseudomonadati</taxon>
        <taxon>Acidobacteriota</taxon>
        <taxon>Terriglobia</taxon>
        <taxon>Terriglobales</taxon>
        <taxon>Candidatus Korobacteraceae</taxon>
        <taxon>Candidatus Sulfotelmatobacter</taxon>
    </lineage>
</organism>
<evidence type="ECO:0000256" key="1">
    <source>
        <dbReference type="SAM" id="Phobius"/>
    </source>
</evidence>
<accession>A0A2U3K0X0</accession>
<sequence>MPKRSLHLVCFPPACQRDSCWLAFGPEHLFPAAYGTALFILPCSGCLCRRFLKK</sequence>
<proteinExistence type="predicted"/>
<dbReference type="AlphaFoldDB" id="A0A2U3K0X0"/>
<reference evidence="3" key="1">
    <citation type="submission" date="2018-02" db="EMBL/GenBank/DDBJ databases">
        <authorList>
            <person name="Hausmann B."/>
        </authorList>
    </citation>
    <scope>NUCLEOTIDE SEQUENCE [LARGE SCALE GENOMIC DNA]</scope>
    <source>
        <strain evidence="3">Peat soil MAG SbA1</strain>
    </source>
</reference>
<protein>
    <submittedName>
        <fullName evidence="2">Uncharacterized protein</fullName>
    </submittedName>
</protein>
<keyword evidence="1" id="KW-0812">Transmembrane</keyword>
<keyword evidence="1" id="KW-1133">Transmembrane helix</keyword>
<keyword evidence="1" id="KW-0472">Membrane</keyword>
<gene>
    <name evidence="2" type="ORF">SBA1_1160033</name>
</gene>
<feature type="transmembrane region" description="Helical" evidence="1">
    <location>
        <begin position="33"/>
        <end position="52"/>
    </location>
</feature>
<name>A0A2U3K0X0_9BACT</name>